<accession>A0A939C3H6</accession>
<protein>
    <submittedName>
        <fullName evidence="2">Uncharacterized protein</fullName>
    </submittedName>
</protein>
<evidence type="ECO:0000313" key="3">
    <source>
        <dbReference type="Proteomes" id="UP000663801"/>
    </source>
</evidence>
<evidence type="ECO:0000256" key="1">
    <source>
        <dbReference type="SAM" id="MobiDB-lite"/>
    </source>
</evidence>
<feature type="region of interest" description="Disordered" evidence="1">
    <location>
        <begin position="23"/>
        <end position="47"/>
    </location>
</feature>
<dbReference type="Proteomes" id="UP000663801">
    <property type="component" value="Unassembled WGS sequence"/>
</dbReference>
<sequence>MTTPESGPPRTAQDMADLVAAEATAGERVPVEPHNAAEREVDPAAGDTIPALLQESDQLETPER</sequence>
<dbReference type="EMBL" id="JAERWL010000012">
    <property type="protein sequence ID" value="MBM9477660.1"/>
    <property type="molecule type" value="Genomic_DNA"/>
</dbReference>
<proteinExistence type="predicted"/>
<feature type="compositionally biased region" description="Basic and acidic residues" evidence="1">
    <location>
        <begin position="29"/>
        <end position="42"/>
    </location>
</feature>
<dbReference type="AlphaFoldDB" id="A0A939C3H6"/>
<name>A0A939C3H6_9ACTN</name>
<gene>
    <name evidence="2" type="ORF">JL107_14505</name>
</gene>
<reference evidence="2" key="1">
    <citation type="submission" date="2021-01" db="EMBL/GenBank/DDBJ databases">
        <title>KCTC 19127 draft genome.</title>
        <authorList>
            <person name="An D."/>
        </authorList>
    </citation>
    <scope>NUCLEOTIDE SEQUENCE</scope>
    <source>
        <strain evidence="2">KCTC 19127</strain>
    </source>
</reference>
<evidence type="ECO:0000313" key="2">
    <source>
        <dbReference type="EMBL" id="MBM9477660.1"/>
    </source>
</evidence>
<organism evidence="2 3">
    <name type="scientific">Nakamurella flavida</name>
    <dbReference type="NCBI Taxonomy" id="363630"/>
    <lineage>
        <taxon>Bacteria</taxon>
        <taxon>Bacillati</taxon>
        <taxon>Actinomycetota</taxon>
        <taxon>Actinomycetes</taxon>
        <taxon>Nakamurellales</taxon>
        <taxon>Nakamurellaceae</taxon>
        <taxon>Nakamurella</taxon>
    </lineage>
</organism>
<comment type="caution">
    <text evidence="2">The sequence shown here is derived from an EMBL/GenBank/DDBJ whole genome shotgun (WGS) entry which is preliminary data.</text>
</comment>
<dbReference type="RefSeq" id="WP_205257783.1">
    <property type="nucleotide sequence ID" value="NZ_BAAAPV010000005.1"/>
</dbReference>
<keyword evidence="3" id="KW-1185">Reference proteome</keyword>